<reference evidence="1 2" key="1">
    <citation type="submission" date="2018-06" db="EMBL/GenBank/DDBJ databases">
        <authorList>
            <person name="Strepis N."/>
        </authorList>
    </citation>
    <scope>NUCLEOTIDE SEQUENCE [LARGE SCALE GENOMIC DNA]</scope>
    <source>
        <strain evidence="1">LUCI</strain>
    </source>
</reference>
<dbReference type="AlphaFoldDB" id="A0A498R704"/>
<dbReference type="RefSeq" id="WP_122629379.1">
    <property type="nucleotide sequence ID" value="NZ_UPPP01000092.1"/>
</dbReference>
<dbReference type="InterPro" id="IPR048067">
    <property type="entry name" value="BREX_3_BrxF"/>
</dbReference>
<proteinExistence type="predicted"/>
<keyword evidence="2" id="KW-1185">Reference proteome</keyword>
<dbReference type="OrthoDB" id="7503064at2"/>
<dbReference type="NCBIfam" id="NF033453">
    <property type="entry name" value="BREX_3_BrxF"/>
    <property type="match status" value="1"/>
</dbReference>
<sequence>MSVTVQRVLESVREVEAGGECLRLLVGRPGSGKSKVMRELASMRGWEYIDAQNLITEEFMDLVPKARPLEALRIMSKIMEELNARVILLDRVQMLFAPVLNLEPLDLLRQLSKQYTLVAAWPGNCEGGKLCLMFNGHTKYYDIVENYKIIQIG</sequence>
<gene>
    <name evidence="1" type="ORF">LUCI_3789</name>
</gene>
<accession>A0A498R704</accession>
<dbReference type="Proteomes" id="UP000277811">
    <property type="component" value="Unassembled WGS sequence"/>
</dbReference>
<dbReference type="InterPro" id="IPR027417">
    <property type="entry name" value="P-loop_NTPase"/>
</dbReference>
<evidence type="ECO:0008006" key="3">
    <source>
        <dbReference type="Google" id="ProtNLM"/>
    </source>
</evidence>
<evidence type="ECO:0000313" key="2">
    <source>
        <dbReference type="Proteomes" id="UP000277811"/>
    </source>
</evidence>
<evidence type="ECO:0000313" key="1">
    <source>
        <dbReference type="EMBL" id="VBB08516.1"/>
    </source>
</evidence>
<organism evidence="1 2">
    <name type="scientific">Lucifera butyrica</name>
    <dbReference type="NCBI Taxonomy" id="1351585"/>
    <lineage>
        <taxon>Bacteria</taxon>
        <taxon>Bacillati</taxon>
        <taxon>Bacillota</taxon>
        <taxon>Negativicutes</taxon>
        <taxon>Veillonellales</taxon>
        <taxon>Veillonellaceae</taxon>
        <taxon>Lucifera</taxon>
    </lineage>
</organism>
<name>A0A498R704_9FIRM</name>
<dbReference type="SUPFAM" id="SSF52540">
    <property type="entry name" value="P-loop containing nucleoside triphosphate hydrolases"/>
    <property type="match status" value="1"/>
</dbReference>
<protein>
    <recommendedName>
        <fullName evidence="3">BREX-3 system P-loop-containing protein BrxF</fullName>
    </recommendedName>
</protein>
<dbReference type="Gene3D" id="3.40.50.300">
    <property type="entry name" value="P-loop containing nucleotide triphosphate hydrolases"/>
    <property type="match status" value="1"/>
</dbReference>
<dbReference type="EMBL" id="UPPP01000092">
    <property type="protein sequence ID" value="VBB08516.1"/>
    <property type="molecule type" value="Genomic_DNA"/>
</dbReference>